<feature type="compositionally biased region" description="Polar residues" evidence="2">
    <location>
        <begin position="1"/>
        <end position="10"/>
    </location>
</feature>
<dbReference type="EMBL" id="VXIS01000033">
    <property type="protein sequence ID" value="KAA8911637.1"/>
    <property type="molecule type" value="Genomic_DNA"/>
</dbReference>
<feature type="compositionally biased region" description="Low complexity" evidence="2">
    <location>
        <begin position="62"/>
        <end position="87"/>
    </location>
</feature>
<feature type="compositionally biased region" description="Pro residues" evidence="2">
    <location>
        <begin position="565"/>
        <end position="579"/>
    </location>
</feature>
<reference evidence="3 4" key="1">
    <citation type="submission" date="2019-09" db="EMBL/GenBank/DDBJ databases">
        <title>Draft genome of the ectomycorrhizal ascomycete Sphaerosporella brunnea.</title>
        <authorList>
            <consortium name="DOE Joint Genome Institute"/>
            <person name="Benucci G.M."/>
            <person name="Marozzi G."/>
            <person name="Antonielli L."/>
            <person name="Sanchez S."/>
            <person name="Marco P."/>
            <person name="Wang X."/>
            <person name="Falini L.B."/>
            <person name="Barry K."/>
            <person name="Haridas S."/>
            <person name="Lipzen A."/>
            <person name="Labutti K."/>
            <person name="Grigoriev I.V."/>
            <person name="Murat C."/>
            <person name="Martin F."/>
            <person name="Albertini E."/>
            <person name="Donnini D."/>
            <person name="Bonito G."/>
        </authorList>
    </citation>
    <scope>NUCLEOTIDE SEQUENCE [LARGE SCALE GENOMIC DNA]</scope>
    <source>
        <strain evidence="3 4">Sb_GMNB300</strain>
    </source>
</reference>
<comment type="caution">
    <text evidence="3">The sequence shown here is derived from an EMBL/GenBank/DDBJ whole genome shotgun (WGS) entry which is preliminary data.</text>
</comment>
<feature type="region of interest" description="Disordered" evidence="2">
    <location>
        <begin position="1"/>
        <end position="87"/>
    </location>
</feature>
<proteinExistence type="predicted"/>
<evidence type="ECO:0000256" key="2">
    <source>
        <dbReference type="SAM" id="MobiDB-lite"/>
    </source>
</evidence>
<feature type="region of interest" description="Disordered" evidence="2">
    <location>
        <begin position="299"/>
        <end position="320"/>
    </location>
</feature>
<feature type="region of interest" description="Disordered" evidence="2">
    <location>
        <begin position="124"/>
        <end position="173"/>
    </location>
</feature>
<gene>
    <name evidence="3" type="ORF">FN846DRAFT_999807</name>
</gene>
<keyword evidence="4" id="KW-1185">Reference proteome</keyword>
<feature type="region of interest" description="Disordered" evidence="2">
    <location>
        <begin position="191"/>
        <end position="212"/>
    </location>
</feature>
<dbReference type="InParanoid" id="A0A5J5F639"/>
<feature type="region of interest" description="Disordered" evidence="2">
    <location>
        <begin position="527"/>
        <end position="582"/>
    </location>
</feature>
<evidence type="ECO:0000256" key="1">
    <source>
        <dbReference type="SAM" id="Coils"/>
    </source>
</evidence>
<sequence length="727" mass="78308">MQNTTKNPLTSAPFAAGTLSQSRASASSGSFLSPPSVVEPIPQVDTHCPAVGVSGSSQLRTSASSLLSPPRASSSPSSPSSAVGAPSQLRTSAFAAGTLSQSRVSASSGSFLLSPSAVAPIPQASTHCPAVGVSGSSQLRTSASSSLSPPRSSSLSSAVGAPSQLRTSASSRSFLPSPSAVYTHCPAVGASGSSQLRTSASSSLSPPGSFSSSNAVGALAQLRTSAIPHVIGSPFTPQVRTTHSRSPVPPALQAQQGKMRSEKALSLLQVAITKGMEGAQGEQERAKLQLLAQHLPGALKRRASEEPPQSSSPPQMKRPMAQLPDRARAAKFGFPPVPALAGMKRQAEEVDEERKKRDDLRVQAQARMYEEKRVELEAERRESESVYLLWREAPVLLSRRPAHYAKVGEFWVSRDTNRWLEEAKAFGLDKKVDLEDSIVTYTMRATKAYCNRAEGLGRKVDEALRNLWFDTIYDEVGELLQSAGVTRPAMQVGHPVYECLRKDGGWRRVNGVPQRRYDGVQLRPRVRLAPPAPPLTPAVRLPEKQPANDNGSLDEAEMPIVQPMPEQPQPPPQPAPTPAPTRKADYCDYVVRKLFIRSINGVYNKAPNPYLEQRTLLGKPPPSRDWITGEPASTEEEAHINTCRRLLILRMSEGLPLGEMACRILLGERSVKRLLARPFALAQIFDLTGAFDWAGGEDDRGNCNFSALYSDHLSDVGYKLSVGLDSK</sequence>
<feature type="compositionally biased region" description="Low complexity" evidence="2">
    <location>
        <begin position="306"/>
        <end position="315"/>
    </location>
</feature>
<accession>A0A5J5F639</accession>
<dbReference type="Proteomes" id="UP000326924">
    <property type="component" value="Unassembled WGS sequence"/>
</dbReference>
<keyword evidence="1" id="KW-0175">Coiled coil</keyword>
<name>A0A5J5F639_9PEZI</name>
<organism evidence="3 4">
    <name type="scientific">Sphaerosporella brunnea</name>
    <dbReference type="NCBI Taxonomy" id="1250544"/>
    <lineage>
        <taxon>Eukaryota</taxon>
        <taxon>Fungi</taxon>
        <taxon>Dikarya</taxon>
        <taxon>Ascomycota</taxon>
        <taxon>Pezizomycotina</taxon>
        <taxon>Pezizomycetes</taxon>
        <taxon>Pezizales</taxon>
        <taxon>Pyronemataceae</taxon>
        <taxon>Sphaerosporella</taxon>
    </lineage>
</organism>
<feature type="coiled-coil region" evidence="1">
    <location>
        <begin position="343"/>
        <end position="386"/>
    </location>
</feature>
<protein>
    <submittedName>
        <fullName evidence="3">Uncharacterized protein</fullName>
    </submittedName>
</protein>
<feature type="region of interest" description="Disordered" evidence="2">
    <location>
        <begin position="237"/>
        <end position="260"/>
    </location>
</feature>
<evidence type="ECO:0000313" key="3">
    <source>
        <dbReference type="EMBL" id="KAA8911637.1"/>
    </source>
</evidence>
<feature type="compositionally biased region" description="Low complexity" evidence="2">
    <location>
        <begin position="134"/>
        <end position="173"/>
    </location>
</feature>
<feature type="compositionally biased region" description="Low complexity" evidence="2">
    <location>
        <begin position="19"/>
        <end position="36"/>
    </location>
</feature>
<dbReference type="AlphaFoldDB" id="A0A5J5F639"/>
<evidence type="ECO:0000313" key="4">
    <source>
        <dbReference type="Proteomes" id="UP000326924"/>
    </source>
</evidence>